<accession>A0A0G3F9K5</accession>
<dbReference type="InterPro" id="IPR001676">
    <property type="entry name" value="Picornavirus_capsid"/>
</dbReference>
<keyword evidence="13" id="KW-0946">Virion</keyword>
<keyword evidence="16" id="KW-0812">Transmembrane</keyword>
<keyword evidence="9" id="KW-0378">Hydrolase</keyword>
<feature type="domain" description="SF3 helicase" evidence="18">
    <location>
        <begin position="542"/>
        <end position="725"/>
    </location>
</feature>
<protein>
    <recommendedName>
        <fullName evidence="2">Genome polyprotein</fullName>
    </recommendedName>
</protein>
<dbReference type="GO" id="GO:0006508">
    <property type="term" value="P:proteolysis"/>
    <property type="evidence" value="ECO:0007669"/>
    <property type="project" value="UniProtKB-KW"/>
</dbReference>
<feature type="transmembrane region" description="Helical" evidence="16">
    <location>
        <begin position="350"/>
        <end position="372"/>
    </location>
</feature>
<keyword evidence="7" id="KW-0548">Nucleotidyltransferase</keyword>
<dbReference type="Pfam" id="PF00910">
    <property type="entry name" value="RNA_helicase"/>
    <property type="match status" value="1"/>
</dbReference>
<dbReference type="InterPro" id="IPR000605">
    <property type="entry name" value="Helicase_SF3_ssDNA/RNA_vir"/>
</dbReference>
<dbReference type="InterPro" id="IPR007094">
    <property type="entry name" value="RNA-dir_pol_PSvirus"/>
</dbReference>
<dbReference type="InterPro" id="IPR043128">
    <property type="entry name" value="Rev_trsase/Diguanyl_cyclase"/>
</dbReference>
<dbReference type="InterPro" id="IPR009003">
    <property type="entry name" value="Peptidase_S1_PA"/>
</dbReference>
<dbReference type="GO" id="GO:0005198">
    <property type="term" value="F:structural molecule activity"/>
    <property type="evidence" value="ECO:0007669"/>
    <property type="project" value="InterPro"/>
</dbReference>
<dbReference type="CDD" id="cd23169">
    <property type="entry name" value="ps-ssRNAv-Picornavirales"/>
    <property type="match status" value="1"/>
</dbReference>
<feature type="domain" description="RdRp catalytic" evidence="17">
    <location>
        <begin position="1986"/>
        <end position="2110"/>
    </location>
</feature>
<evidence type="ECO:0000256" key="9">
    <source>
        <dbReference type="ARBA" id="ARBA00022801"/>
    </source>
</evidence>
<feature type="compositionally biased region" description="Pro residues" evidence="15">
    <location>
        <begin position="941"/>
        <end position="951"/>
    </location>
</feature>
<dbReference type="InterPro" id="IPR033703">
    <property type="entry name" value="Rhv-like"/>
</dbReference>
<evidence type="ECO:0000256" key="10">
    <source>
        <dbReference type="ARBA" id="ARBA00022806"/>
    </source>
</evidence>
<name>A0A0G3F9K5_9VIRU</name>
<keyword evidence="12" id="KW-0067">ATP-binding</keyword>
<sequence length="2990" mass="331976">MVSYRSKISSRILENQGCIHSDSHLTPRVFSFSTVGMLRSELFDSLHLLKYNKVFAASYHDITEEMINNGSLNLDKLVTYCNGKHFDGQIDPTAHEPINFVFDHSNMGIILVDPMKTISYCSSLFTTIINLVNYYDHVPVSKWRASDRAIVDLINQNFSLYILSFTQDELIQYAIACCYSYDYSHVAEFVNVLLSYYQILSTYISDSDSPASKLVVSSFIARYSLDHYWRYAEAQDGILSTFWSLVKGATNLFQGTLSLVLNAATSLANELLTKSMNFLAYTLDPTSSIVSSVLNSISSVIERLFASLNLTVTWVEEKAEDVATTFEALSSLITMKLKYKPDKSTRLTRVGLTFMFVVLGIWVACQVGFFGYNLLSKMFEILANFSSPWTRVEPQGPNTSPGELSIPGTIISLICIFVCGWQYDTHPIINNIGKLITRFAPMKASMEKALSCVCSLLPACISRFIFNLSPESSDAILADISDFITDVNVARVFSTTPAAIISDEYVQILSELMTRGKELQDRISKNPEIPTSPLYNPFFQSLTQIVSLTTNIVQIRRSSEARPRPTWVHFFGDAGAGKTFFAQNASVLFAGIRRFDGKSESNPKTYTIPTASQYWDGFQQDVYPITVFEEIWGVMDGQTAMQVDYPNTLLQLMSSATFMPPMAAITSGVVGMKGTTFNSTLFLSCHNNPFPNNWGGDSYALARRMNYLFKVIAPTSTNPYTVTEKVLDSKGVSHEVVVDYYCARKGIDYDQDCFVARYKKGDKLVVKPCVLTVEMYRKAWKFAPYKTVVENNTPEAVSTTLPKNPTDSESPQTQYLTVDEVIANVLDTVNFNVHGFLQSAESSGLKYNLKLKESYDALYRAIVFEKDPQKVFETIVDNQVDVVRDNLEVADNTINAALSVVDDMIDGVADEVKNKSTEFHSVTSDSDPDEIYVPPGDENVPPAPENTPDPIPESAVSSAEAQGPQKLVVKSDSSSPEVELAQFDGKVEPQSFLNNANNLVRRVTNALKGGPRDVENPIHKKIIRGLVRTLPAYSSSTPIIVEPGVTGQNITGLTLNAAFAESYGALFESLFSILSTELSYSPKIANCKLYYFGNSISESSVPFKTHPFFSSKFNTDIFFQYLSLICPFTQLAPGLPADAKSQPLLIIAEDDQYYLIDRAGRVIRNMNDLRVGENNSYGVCNYDFCIQSPTHSIAAGLLYWNENLIQLQQFDPVKNVSALVSNGQSARSRGAYPPFLCQHCDDPFAVSCFKNGWKVCTHCLRFYHDTIYPLIEGSKCTSIVSHGYHSLIPLGEISSANLTALSFTVPKPDYSYFCSMAVITLALSKTINGTKCVEHSSLVLTQDVALVVNQSLLLDQQDVVDVARDVKVSNCSTYGEVDVMPTVPIQYDDDVKHVDIIDDSVINKSLTPQSHSFMSYVVIGASLCGIVYAIYKSFFPAKAKLWESQSEPPSRVTAAVRRNNTPKYSHLSDLKSVPNAVLKGDAESAVQMTTAEVTIDGVTVKGFMPLSNIFMSYTHTLVQLLKNYSSINPIYIKVHLSNGDRDYCLRNYAPDLNSDVVVDLENDLLAWKLPPQVQCVPDRLSLLCTNDELSSVVNNQICFAGNGYHYAVCTDSPITYQAELLENQVYEYYHRHSCTYPIPTSKGDCGTLIYCVSGPAMNKVVAMHVAGFRFSKTGAGVWLSREVVIGLLNELGVYNKQSRSKTTVVEVVDVVESQGPNSFYSRLSDLSGPNLVSISRVPPSEQVNLPDKTAYRPTGFVPHSSYKFKQPAIMNCNDPRAQGRDPVHINLEEMCSIDVPEVDEKLVAKCSSIQKQKLHREIDFPIGARELTFEEAILGVPKYLSSIKLESSAGYPLTLHATDKGKKSFIWFEGDVCYVDRTFKAQVLDIYSLLKAGDRAVFDKYPFYWLGFEKDELRKQKKIDGCQTRMIFCNSLLYTVAFRMLFGSLLCAFNNNAGKSIFASGLNINSKDCHLYYSQLRKVDNPNHAPNLIVGDYSGFDRHYHPLFQKYAYEAMYDLILSKYENPPPRCAWDLFVEHELSTNVQIGDARLKFKHSHFSGCFFTTPENCLVNELYFMYCFYRIYPDGDWADIQFIALGDDHLVAVPVEKYPEFNMIKVYEVMKEIGQVYTDANKNVPTVPFYSYIDSTFLGSAPQYVHDSYVGALSLETLYGNLGYMTKNTDFVALIESFLDLASVHNEKEYQEYWNWVNMNSRAVYGRSFAYDYIGRRNRQYERSALSNETFVFCYAQGPTTMNDISPESTVPTVNEPVSEVYVAGASKIKPSTLTIGTDSLMHWFDFTWSSSNTKGYFLAHKNLPGDALKTNILQVLPFAYNSLWRGDVEICFQVNGTPFMAGALIVYFNPLRDNTYATAIENTMTGEHVILQACNSDSVTFSIPYRYFNELMSTDKMIDTPSVECLGSLHVAVLSPLVSSAATSVSVSVWVRFPNSQFFNPKKPHALAEAQGPKGSGSSGLSLGDLLGLVPFGETALNAINTVSKVANGVSKTVNSKFIALDNTPAAGGSIPTSMQFPSMSKAYGAYPTTSLQLDPSVVYGKSRELFEAGDTKLSSLVARTCILKNANWTTSQTPGTSLVSFPLSSTCSANNSTLNSLPMNLALANCFQYMHCDFEIGVTAFKTRFHSGRLRATVNYGGSETVNGNYVFSQVIDFSGEACTHKVLVPWSFIREYMVTAQGSYNESLGQFTLEILNPLVAASSNVAASVDLMITVALVNASFAVPTAIPPFNTTQVSVAAPQGPEQDEAVVETDVPEVMAETTAAKVDVNTPMSNFHVVDDIMELARRMRPVNITKFERNAVYQSNFSSYALPLHPYMLFGADLFSAYAGGIHLRVKSNMSLFSYLPLWTADTNGFNYFAYEVNGLYATSGLKITGSDNLFSIPYELPFPLPDSSSYFDCIVPYQMPFNFIASNNSIVSAVPDTLGYLFGFAPEAPKGFCFMGAADDGLFGYFNPPTRFLRTTNNTKSGVLLGSLFYPSKA</sequence>
<dbReference type="Pfam" id="PF00680">
    <property type="entry name" value="RdRP_1"/>
    <property type="match status" value="1"/>
</dbReference>
<dbReference type="InterPro" id="IPR014759">
    <property type="entry name" value="Helicase_SF3_ssRNA_vir"/>
</dbReference>
<dbReference type="Gene3D" id="2.60.120.20">
    <property type="match status" value="2"/>
</dbReference>
<dbReference type="SUPFAM" id="SSF88633">
    <property type="entry name" value="Positive stranded ssRNA viruses"/>
    <property type="match status" value="2"/>
</dbReference>
<dbReference type="Pfam" id="PF00073">
    <property type="entry name" value="Rhv"/>
    <property type="match status" value="1"/>
</dbReference>
<proteinExistence type="predicted"/>
<dbReference type="GO" id="GO:0006351">
    <property type="term" value="P:DNA-templated transcription"/>
    <property type="evidence" value="ECO:0007669"/>
    <property type="project" value="InterPro"/>
</dbReference>
<evidence type="ECO:0000256" key="8">
    <source>
        <dbReference type="ARBA" id="ARBA00022741"/>
    </source>
</evidence>
<keyword evidence="16" id="KW-0472">Membrane</keyword>
<evidence type="ECO:0000256" key="12">
    <source>
        <dbReference type="ARBA" id="ARBA00022840"/>
    </source>
</evidence>
<dbReference type="GO" id="GO:0003724">
    <property type="term" value="F:RNA helicase activity"/>
    <property type="evidence" value="ECO:0007669"/>
    <property type="project" value="InterPro"/>
</dbReference>
<keyword evidence="6" id="KW-0808">Transferase</keyword>
<dbReference type="GO" id="GO:0008234">
    <property type="term" value="F:cysteine-type peptidase activity"/>
    <property type="evidence" value="ECO:0007669"/>
    <property type="project" value="UniProtKB-KW"/>
</dbReference>
<keyword evidence="8" id="KW-0547">Nucleotide-binding</keyword>
<evidence type="ECO:0000256" key="2">
    <source>
        <dbReference type="ARBA" id="ARBA00020107"/>
    </source>
</evidence>
<dbReference type="Gene3D" id="3.30.70.270">
    <property type="match status" value="1"/>
</dbReference>
<keyword evidence="3" id="KW-0696">RNA-directed RNA polymerase</keyword>
<keyword evidence="4" id="KW-0167">Capsid protein</keyword>
<dbReference type="EMBL" id="KR019687">
    <property type="protein sequence ID" value="AKJ83380.1"/>
    <property type="molecule type" value="Viral_cRNA"/>
</dbReference>
<organism evidence="19">
    <name type="scientific">Posavirus 1</name>
    <dbReference type="NCBI Taxonomy" id="1105380"/>
    <lineage>
        <taxon>Viruses</taxon>
        <taxon>Riboviria</taxon>
        <taxon>Orthornavirae</taxon>
        <taxon>Pisuviricota</taxon>
        <taxon>Pisoniviricetes</taxon>
        <taxon>Picornavirales</taxon>
        <taxon>Posavirus</taxon>
    </lineage>
</organism>
<keyword evidence="10" id="KW-0347">Helicase</keyword>
<dbReference type="GO" id="GO:0003723">
    <property type="term" value="F:RNA binding"/>
    <property type="evidence" value="ECO:0007669"/>
    <property type="project" value="InterPro"/>
</dbReference>
<evidence type="ECO:0000259" key="18">
    <source>
        <dbReference type="PROSITE" id="PS51218"/>
    </source>
</evidence>
<evidence type="ECO:0000256" key="1">
    <source>
        <dbReference type="ARBA" id="ARBA00004328"/>
    </source>
</evidence>
<keyword evidence="14" id="KW-0693">Viral RNA replication</keyword>
<dbReference type="SUPFAM" id="SSF56672">
    <property type="entry name" value="DNA/RNA polymerases"/>
    <property type="match status" value="1"/>
</dbReference>
<dbReference type="PROSITE" id="PS50507">
    <property type="entry name" value="RDRP_SSRNA_POS"/>
    <property type="match status" value="1"/>
</dbReference>
<evidence type="ECO:0000313" key="19">
    <source>
        <dbReference type="EMBL" id="AKJ83380.1"/>
    </source>
</evidence>
<dbReference type="GO" id="GO:0019028">
    <property type="term" value="C:viral capsid"/>
    <property type="evidence" value="ECO:0007669"/>
    <property type="project" value="UniProtKB-KW"/>
</dbReference>
<evidence type="ECO:0000256" key="6">
    <source>
        <dbReference type="ARBA" id="ARBA00022679"/>
    </source>
</evidence>
<keyword evidence="16" id="KW-1133">Transmembrane helix</keyword>
<dbReference type="SUPFAM" id="SSF50494">
    <property type="entry name" value="Trypsin-like serine proteases"/>
    <property type="match status" value="1"/>
</dbReference>
<evidence type="ECO:0000256" key="3">
    <source>
        <dbReference type="ARBA" id="ARBA00022484"/>
    </source>
</evidence>
<evidence type="ECO:0000256" key="16">
    <source>
        <dbReference type="SAM" id="Phobius"/>
    </source>
</evidence>
<dbReference type="InterPro" id="IPR029053">
    <property type="entry name" value="Viral_coat"/>
</dbReference>
<dbReference type="PROSITE" id="PS51218">
    <property type="entry name" value="SF3_HELICASE_2"/>
    <property type="match status" value="1"/>
</dbReference>
<reference evidence="19" key="1">
    <citation type="journal article" date="2015" name="Virus Genes">
        <title>Identification of a novel Picornavirales virus distantly related to posavirus in swine feces.</title>
        <authorList>
            <person name="Hause B.M."/>
            <person name="Hesse R.A."/>
            <person name="Anderson G.A."/>
        </authorList>
    </citation>
    <scope>NUCLEOTIDE SEQUENCE</scope>
    <source>
        <strain evidence="19">958-4</strain>
    </source>
</reference>
<dbReference type="GO" id="GO:0039694">
    <property type="term" value="P:viral RNA genome replication"/>
    <property type="evidence" value="ECO:0007669"/>
    <property type="project" value="InterPro"/>
</dbReference>
<dbReference type="InterPro" id="IPR043502">
    <property type="entry name" value="DNA/RNA_pol_sf"/>
</dbReference>
<dbReference type="InterPro" id="IPR001205">
    <property type="entry name" value="RNA-dir_pol_C"/>
</dbReference>
<keyword evidence="5" id="KW-0645">Protease</keyword>
<feature type="region of interest" description="Disordered" evidence="15">
    <location>
        <begin position="916"/>
        <end position="973"/>
    </location>
</feature>
<evidence type="ECO:0000256" key="13">
    <source>
        <dbReference type="ARBA" id="ARBA00022844"/>
    </source>
</evidence>
<comment type="subcellular location">
    <subcellularLocation>
        <location evidence="1">Virion</location>
    </subcellularLocation>
</comment>
<evidence type="ECO:0000256" key="11">
    <source>
        <dbReference type="ARBA" id="ARBA00022807"/>
    </source>
</evidence>
<evidence type="ECO:0000256" key="5">
    <source>
        <dbReference type="ARBA" id="ARBA00022670"/>
    </source>
</evidence>
<dbReference type="GO" id="GO:0003968">
    <property type="term" value="F:RNA-directed RNA polymerase activity"/>
    <property type="evidence" value="ECO:0007669"/>
    <property type="project" value="UniProtKB-KW"/>
</dbReference>
<keyword evidence="11" id="KW-0788">Thiol protease</keyword>
<evidence type="ECO:0000256" key="14">
    <source>
        <dbReference type="ARBA" id="ARBA00022953"/>
    </source>
</evidence>
<evidence type="ECO:0000259" key="17">
    <source>
        <dbReference type="PROSITE" id="PS50507"/>
    </source>
</evidence>
<evidence type="ECO:0000256" key="4">
    <source>
        <dbReference type="ARBA" id="ARBA00022561"/>
    </source>
</evidence>
<evidence type="ECO:0000256" key="7">
    <source>
        <dbReference type="ARBA" id="ARBA00022695"/>
    </source>
</evidence>
<evidence type="ECO:0000256" key="15">
    <source>
        <dbReference type="SAM" id="MobiDB-lite"/>
    </source>
</evidence>
<dbReference type="CDD" id="cd00205">
    <property type="entry name" value="rhv_like"/>
    <property type="match status" value="1"/>
</dbReference>
<dbReference type="GO" id="GO:0005524">
    <property type="term" value="F:ATP binding"/>
    <property type="evidence" value="ECO:0007669"/>
    <property type="project" value="UniProtKB-KW"/>
</dbReference>